<dbReference type="EMBL" id="BORB01000068">
    <property type="protein sequence ID" value="GIN59896.1"/>
    <property type="molecule type" value="Genomic_DNA"/>
</dbReference>
<accession>A0ABQ4KQX2</accession>
<dbReference type="RefSeq" id="WP_158321646.1">
    <property type="nucleotide sequence ID" value="NZ_BORB01000068.1"/>
</dbReference>
<protein>
    <recommendedName>
        <fullName evidence="3">Arm DNA-binding domain-containing protein</fullName>
    </recommendedName>
</protein>
<keyword evidence="2" id="KW-1185">Reference proteome</keyword>
<evidence type="ECO:0000313" key="1">
    <source>
        <dbReference type="EMBL" id="GIN59896.1"/>
    </source>
</evidence>
<name>A0ABQ4KQX2_9BACI</name>
<dbReference type="Proteomes" id="UP000679950">
    <property type="component" value="Unassembled WGS sequence"/>
</dbReference>
<proteinExistence type="predicted"/>
<gene>
    <name evidence="1" type="ORF">J8TS2_42150</name>
</gene>
<evidence type="ECO:0008006" key="3">
    <source>
        <dbReference type="Google" id="ProtNLM"/>
    </source>
</evidence>
<evidence type="ECO:0000313" key="2">
    <source>
        <dbReference type="Proteomes" id="UP000679950"/>
    </source>
</evidence>
<reference evidence="1 2" key="1">
    <citation type="submission" date="2021-03" db="EMBL/GenBank/DDBJ databases">
        <title>Antimicrobial resistance genes in bacteria isolated from Japanese honey, and their potential for conferring macrolide and lincosamide resistance in the American foulbrood pathogen Paenibacillus larvae.</title>
        <authorList>
            <person name="Okamoto M."/>
            <person name="Kumagai M."/>
            <person name="Kanamori H."/>
            <person name="Takamatsu D."/>
        </authorList>
    </citation>
    <scope>NUCLEOTIDE SEQUENCE [LARGE SCALE GENOMIC DNA]</scope>
    <source>
        <strain evidence="1 2">J8TS2</strain>
    </source>
</reference>
<organism evidence="1 2">
    <name type="scientific">Lederbergia ruris</name>
    <dbReference type="NCBI Taxonomy" id="217495"/>
    <lineage>
        <taxon>Bacteria</taxon>
        <taxon>Bacillati</taxon>
        <taxon>Bacillota</taxon>
        <taxon>Bacilli</taxon>
        <taxon>Bacillales</taxon>
        <taxon>Bacillaceae</taxon>
        <taxon>Lederbergia</taxon>
    </lineage>
</organism>
<comment type="caution">
    <text evidence="1">The sequence shown here is derived from an EMBL/GenBank/DDBJ whole genome shotgun (WGS) entry which is preliminary data.</text>
</comment>
<sequence length="107" mass="12403">MALKSALTKVEIKKGKDTSYFVIMYTVFYFELKERNKVLTLSLAAENWLGSTKKGKIDLEFRDLKESPLEEQVGDIIYQMFVVGNRLYAKYKIEELVQGRNGKERGN</sequence>